<dbReference type="Proteomes" id="UP000811899">
    <property type="component" value="Unassembled WGS sequence"/>
</dbReference>
<dbReference type="EMBL" id="JAHCVJ010000003">
    <property type="protein sequence ID" value="MBT0664491.1"/>
    <property type="molecule type" value="Genomic_DNA"/>
</dbReference>
<protein>
    <submittedName>
        <fullName evidence="1">Uncharacterized protein</fullName>
    </submittedName>
</protein>
<gene>
    <name evidence="1" type="ORF">KI809_09285</name>
</gene>
<reference evidence="1 2" key="1">
    <citation type="submission" date="2021-05" db="EMBL/GenBank/DDBJ databases">
        <title>The draft genome of Geobacter pelophilus DSM 12255.</title>
        <authorList>
            <person name="Xu Z."/>
            <person name="Masuda Y."/>
            <person name="Itoh H."/>
            <person name="Senoo K."/>
        </authorList>
    </citation>
    <scope>NUCLEOTIDE SEQUENCE [LARGE SCALE GENOMIC DNA]</scope>
    <source>
        <strain evidence="1 2">DSM 12255</strain>
    </source>
</reference>
<dbReference type="AlphaFoldDB" id="A0AAW4L869"/>
<sequence length="60" mass="6349">MSMTVDIKDNKLCIEIDLEKPTPSASGKTLVVASTRGNTVTSVMVDGKPVTIGLNAYIKP</sequence>
<evidence type="ECO:0000313" key="2">
    <source>
        <dbReference type="Proteomes" id="UP000811899"/>
    </source>
</evidence>
<evidence type="ECO:0000313" key="1">
    <source>
        <dbReference type="EMBL" id="MBT0664491.1"/>
    </source>
</evidence>
<accession>A0AAW4L869</accession>
<name>A0AAW4L869_9BACT</name>
<comment type="caution">
    <text evidence="1">The sequence shown here is derived from an EMBL/GenBank/DDBJ whole genome shotgun (WGS) entry which is preliminary data.</text>
</comment>
<organism evidence="1 2">
    <name type="scientific">Geoanaerobacter pelophilus</name>
    <dbReference type="NCBI Taxonomy" id="60036"/>
    <lineage>
        <taxon>Bacteria</taxon>
        <taxon>Pseudomonadati</taxon>
        <taxon>Thermodesulfobacteriota</taxon>
        <taxon>Desulfuromonadia</taxon>
        <taxon>Geobacterales</taxon>
        <taxon>Geobacteraceae</taxon>
        <taxon>Geoanaerobacter</taxon>
    </lineage>
</organism>
<keyword evidence="2" id="KW-1185">Reference proteome</keyword>
<dbReference type="RefSeq" id="WP_214171262.1">
    <property type="nucleotide sequence ID" value="NZ_JAHCVJ010000003.1"/>
</dbReference>
<proteinExistence type="predicted"/>